<feature type="compositionally biased region" description="Basic and acidic residues" evidence="1">
    <location>
        <begin position="1"/>
        <end position="10"/>
    </location>
</feature>
<dbReference type="InterPro" id="IPR016024">
    <property type="entry name" value="ARM-type_fold"/>
</dbReference>
<keyword evidence="5" id="KW-1185">Reference proteome</keyword>
<feature type="region of interest" description="Disordered" evidence="1">
    <location>
        <begin position="2087"/>
        <end position="2163"/>
    </location>
</feature>
<evidence type="ECO:0000259" key="2">
    <source>
        <dbReference type="Pfam" id="PF19424"/>
    </source>
</evidence>
<dbReference type="Proteomes" id="UP000717328">
    <property type="component" value="Unassembled WGS sequence"/>
</dbReference>
<proteinExistence type="predicted"/>
<dbReference type="EMBL" id="JABCKI010005887">
    <property type="protein sequence ID" value="KAG5636833.1"/>
    <property type="molecule type" value="Genomic_DNA"/>
</dbReference>
<feature type="compositionally biased region" description="Polar residues" evidence="1">
    <location>
        <begin position="2087"/>
        <end position="2104"/>
    </location>
</feature>
<gene>
    <name evidence="4" type="ORF">H0H81_006660</name>
</gene>
<dbReference type="GO" id="GO:0005261">
    <property type="term" value="F:monoatomic cation channel activity"/>
    <property type="evidence" value="ECO:0007669"/>
    <property type="project" value="TreeGrafter"/>
</dbReference>
<evidence type="ECO:0000313" key="4">
    <source>
        <dbReference type="EMBL" id="KAG5636833.1"/>
    </source>
</evidence>
<name>A0A9P7FRH7_9AGAR</name>
<feature type="domain" description="Protein UNC80 central region" evidence="2">
    <location>
        <begin position="902"/>
        <end position="996"/>
    </location>
</feature>
<feature type="region of interest" description="Disordered" evidence="1">
    <location>
        <begin position="215"/>
        <end position="236"/>
    </location>
</feature>
<dbReference type="GO" id="GO:0055080">
    <property type="term" value="P:monoatomic cation homeostasis"/>
    <property type="evidence" value="ECO:0007669"/>
    <property type="project" value="TreeGrafter"/>
</dbReference>
<accession>A0A9P7FRH7</accession>
<protein>
    <submittedName>
        <fullName evidence="4">Uncharacterized protein</fullName>
    </submittedName>
</protein>
<dbReference type="InterPro" id="IPR046460">
    <property type="entry name" value="UNC80_C"/>
</dbReference>
<feature type="compositionally biased region" description="Polar residues" evidence="1">
    <location>
        <begin position="2151"/>
        <end position="2163"/>
    </location>
</feature>
<dbReference type="GO" id="GO:0034703">
    <property type="term" value="C:cation channel complex"/>
    <property type="evidence" value="ECO:0007669"/>
    <property type="project" value="TreeGrafter"/>
</dbReference>
<dbReference type="PANTHER" id="PTHR31781">
    <property type="entry name" value="UNC80"/>
    <property type="match status" value="1"/>
</dbReference>
<evidence type="ECO:0000256" key="1">
    <source>
        <dbReference type="SAM" id="MobiDB-lite"/>
    </source>
</evidence>
<organism evidence="4 5">
    <name type="scientific">Sphagnurus paluster</name>
    <dbReference type="NCBI Taxonomy" id="117069"/>
    <lineage>
        <taxon>Eukaryota</taxon>
        <taxon>Fungi</taxon>
        <taxon>Dikarya</taxon>
        <taxon>Basidiomycota</taxon>
        <taxon>Agaricomycotina</taxon>
        <taxon>Agaricomycetes</taxon>
        <taxon>Agaricomycetidae</taxon>
        <taxon>Agaricales</taxon>
        <taxon>Tricholomatineae</taxon>
        <taxon>Lyophyllaceae</taxon>
        <taxon>Sphagnurus</taxon>
    </lineage>
</organism>
<feature type="compositionally biased region" description="Polar residues" evidence="1">
    <location>
        <begin position="2125"/>
        <end position="2142"/>
    </location>
</feature>
<evidence type="ECO:0000259" key="3">
    <source>
        <dbReference type="Pfam" id="PF20262"/>
    </source>
</evidence>
<sequence length="2287" mass="255121">MAAFSSEDKKRLRNLLPSDLSIQSTSNTPETPRTPRTPRRFPSKTSTFLRQIIDSEKATVPETLEDNRNPFEPLESPREYGSDAGKSESSSRAATPEPTLKRLSQARWDKLRQHVLRIPGRPATPPSPLDLPVTAQTLPLPPRSQTPKPSRLARLGFRQVVDQVREVDGSRKFAQEIDKVCWSIRSAEATKPKADTNSPGPGSSLHLTFMSNTSLSSTITPSTEGREPRGPGIRIPELRRPQSILSGLSSRPTRSVKLLHQTLLQYVPRTSDGRPPPPSLPRETMILSTLLTPFLSLKSENQLEEERWSAIEAFEMVIRTWVPANEGISIERYIWCCKAASVSPPRMQMRVLTTLRDLLVPMETNYSVTTPECFQTLVQSLLSLLPNLRPLSTSAEDQEAMSILMGIISQVHAGCCGELEMTFIQEEYEAMASSQDDKNLIRGTIFLEALSRCLEECNHDSCLWLFQNLLEKFWISSKEFTPLLSAIHTRTLLSLSHALLALLSIPLDQSAYLRRARCAAQIVQERFIPDMDALGDSVKMDARVNIVNVVLELTCMDRAKDATRWGVGLLNRWSNKASGWKVCLDKALEELISKGNWSNTVIKIGSLVRLLPEEIRKPMVAFVLPIIYDKLVEEPPPYPCIPLTNLFDTVAKLYPQTFYKPLFLCAASSKEFTVVNHLCVIVIVTKFLPDFWVRDAEMMSVALMSEGGKKASEADAKSWTKARLGQEVIMLELIGCVQTARHEKETLAKADAALVETIKFMMTLEARLTILLEARERTGMIAPSQRLLFCILFREMRLLTRSLKPAPWLVRVIDWLSDASTDDGFAEEAEVEERSTIGQIQGLYAAALDGINSTGQRRSTMFLSKSMRKVQIKDEASKETSANISDLFAHKESLLKSLSKGFVSKAMKVLVTMSTLLTPNEYRRLGPFLWEQLQDGEDASLTAATCFLIMQCAEKNPLNLMAILEVDLQSSNVNTRLEAIKKIGILFNWRHQIITQHVVADRARRPFKLARGPLAFVATDIGSNSYVRRDEPTELNLNLNNSLPQELKRRLAEIGWDQGDEPVDHYREWVKMPISLMSTQQIDLLENMGTDLPPLAGTNITPDKVDESGLLRRNSSTGGPLYGVKRRPVFVPSLGLIFPRLASLVFDPDLAISTTARNTLIDIMRNDPTVISRPALDLFAGEHRDLKSALLTLKAFLHIQPVLPYPMTHILFNNIAGFLKWETRQCELEEMNALGDFASTIPVLARLAAQVSDISIRDVRRAKIEPFLIPSGSLWFPPSAPTGPMFPRGFESWNAFEVVPSNLVSMTMIRVSQNMLLLAILKRNRQDVQLLRKSMSRLELPSTKSSTSEPPPLELVDFLPRRQVKEGNSTLIGLSLMLSRSYVLLITQIIRSTSRHLHDRNELAILVDGLNRILLAHGDDIGIVSQVMIGECFVQMRPRNLLITCAPALMAASTRFRRLFTSGGYALFMPAVLKVYTESEAHTGIRLAIEYAVNRFYALHREAFIFQTLDILSHITALPNKEANDLAKSIYNLFLTLQKGILPSTPDAAAIHNANKPQEREALIVSTAEEKPQTFLSLLRRGPDAQGQEHIRIDLPEEYESTRLTVDDFIRLFLTVIAHDPTIVRAEQFLRILRMIAPELYNASSSARAVLLEGINALGVVLLRTKSHETPPIERVQGSSGTLLEDRLVEKSRAASNVTHMRLDYLALMVAFTRAGGSMPQATMLRANELIKTMLKEVPMDMNNGISIFMKDFIRTSFLREGPPSYKIVVAFLQDMSPLISNYALVVDFSGAFQAIAELVEIPSYSREPPFVEAVLTCVCAPALASCETAANENSLLTLPSRLNIVALLSQLIILRGAEVIAEIEKRTPSYDFLAGVVLPLVTSLKTESQLGQDGTRPGEVAQRNHLKNSWVRLLSFAMASCKPRRPLERSRSQDKRRSNDIKRSLLPPFLMALQITKVIVVRAEHELSSRLPGIWPRLGAFLIKVLAEGSASFATAAPEDNSPAPSPPPSPLLSPQFDPFSFSASTNFSPTSPNIRTFANPRMIDYALWSMLELLCVHRSPLVLQMRFFLIGKLVDLDRSLRVKQGFNTPSDISNRRASSSVFSKPRRRLSGQLSPHLPGSPRLSASQTFPQDASFHSSPSLDPGRQAGYNITSSPRDTQGPTIVHLGPISAFSAFGRALSPGRGGKDDGAHALAKVAKIRSPALVRATYRRIRTVQRSMGYDALLLPMPLSQEMDADEVVMTTWTRREALDAIEQETKDLLREFEDPHGNFDDDGVVVDNFALAI</sequence>
<feature type="domain" description="Protein UNC80 C-terminal" evidence="3">
    <location>
        <begin position="1416"/>
        <end position="1534"/>
    </location>
</feature>
<comment type="caution">
    <text evidence="4">The sequence shown here is derived from an EMBL/GenBank/DDBJ whole genome shotgun (WGS) entry which is preliminary data.</text>
</comment>
<dbReference type="SUPFAM" id="SSF48371">
    <property type="entry name" value="ARM repeat"/>
    <property type="match status" value="2"/>
</dbReference>
<dbReference type="Pfam" id="PF19424">
    <property type="entry name" value="UNC80"/>
    <property type="match status" value="1"/>
</dbReference>
<dbReference type="PANTHER" id="PTHR31781:SF1">
    <property type="entry name" value="PROTEIN UNC-80 HOMOLOG"/>
    <property type="match status" value="1"/>
</dbReference>
<evidence type="ECO:0000313" key="5">
    <source>
        <dbReference type="Proteomes" id="UP000717328"/>
    </source>
</evidence>
<feature type="region of interest" description="Disordered" evidence="1">
    <location>
        <begin position="1"/>
        <end position="102"/>
    </location>
</feature>
<feature type="compositionally biased region" description="Basic and acidic residues" evidence="1">
    <location>
        <begin position="53"/>
        <end position="81"/>
    </location>
</feature>
<dbReference type="InterPro" id="IPR045852">
    <property type="entry name" value="UNC80_central"/>
</dbReference>
<reference evidence="4" key="1">
    <citation type="submission" date="2021-02" db="EMBL/GenBank/DDBJ databases">
        <authorList>
            <person name="Nieuwenhuis M."/>
            <person name="Van De Peppel L.J.J."/>
        </authorList>
    </citation>
    <scope>NUCLEOTIDE SEQUENCE</scope>
    <source>
        <strain evidence="4">D49</strain>
    </source>
</reference>
<reference evidence="4" key="2">
    <citation type="submission" date="2021-10" db="EMBL/GenBank/DDBJ databases">
        <title>Phylogenomics reveals ancestral predisposition of the termite-cultivated fungus Termitomyces towards a domesticated lifestyle.</title>
        <authorList>
            <person name="Auxier B."/>
            <person name="Grum-Grzhimaylo A."/>
            <person name="Cardenas M.E."/>
            <person name="Lodge J.D."/>
            <person name="Laessoe T."/>
            <person name="Pedersen O."/>
            <person name="Smith M.E."/>
            <person name="Kuyper T.W."/>
            <person name="Franco-Molano E.A."/>
            <person name="Baroni T.J."/>
            <person name="Aanen D.K."/>
        </authorList>
    </citation>
    <scope>NUCLEOTIDE SEQUENCE</scope>
    <source>
        <strain evidence="4">D49</strain>
    </source>
</reference>
<dbReference type="Pfam" id="PF20262">
    <property type="entry name" value="UNC80_C"/>
    <property type="match status" value="1"/>
</dbReference>
<dbReference type="OrthoDB" id="5584001at2759"/>